<keyword evidence="10 23" id="KW-0812">Transmembrane</keyword>
<name>M1BPL8_SOLTU</name>
<dbReference type="CDD" id="cd14066">
    <property type="entry name" value="STKc_IRAK"/>
    <property type="match status" value="1"/>
</dbReference>
<dbReference type="AlphaFoldDB" id="M1BPL8"/>
<dbReference type="InterPro" id="IPR051809">
    <property type="entry name" value="Plant_receptor-like_S/T_kinase"/>
</dbReference>
<dbReference type="Pfam" id="PF13855">
    <property type="entry name" value="LRR_8"/>
    <property type="match status" value="1"/>
</dbReference>
<keyword evidence="27" id="KW-1185">Reference proteome</keyword>
<feature type="chain" id="PRO_5004012622" description="non-specific serine/threonine protein kinase" evidence="24">
    <location>
        <begin position="24"/>
        <end position="771"/>
    </location>
</feature>
<dbReference type="PANTHER" id="PTHR27008">
    <property type="entry name" value="OS04G0122200 PROTEIN"/>
    <property type="match status" value="1"/>
</dbReference>
<keyword evidence="14" id="KW-0418">Kinase</keyword>
<evidence type="ECO:0000256" key="20">
    <source>
        <dbReference type="ARBA" id="ARBA00047899"/>
    </source>
</evidence>
<keyword evidence="11 24" id="KW-0732">Signal</keyword>
<keyword evidence="5" id="KW-1003">Cell membrane</keyword>
<dbReference type="GO" id="GO:0050832">
    <property type="term" value="P:defense response to fungus"/>
    <property type="evidence" value="ECO:0007669"/>
    <property type="project" value="UniProtKB-ARBA"/>
</dbReference>
<dbReference type="GO" id="GO:0005524">
    <property type="term" value="F:ATP binding"/>
    <property type="evidence" value="ECO:0007669"/>
    <property type="project" value="UniProtKB-UniRule"/>
</dbReference>
<dbReference type="HOGENOM" id="CLU_000288_22_0_1"/>
<dbReference type="FunFam" id="3.80.10.10:FF:002828">
    <property type="entry name" value="Uncharacterized protein"/>
    <property type="match status" value="1"/>
</dbReference>
<dbReference type="PROSITE" id="PS00107">
    <property type="entry name" value="PROTEIN_KINASE_ATP"/>
    <property type="match status" value="1"/>
</dbReference>
<dbReference type="InterPro" id="IPR003591">
    <property type="entry name" value="Leu-rich_rpt_typical-subtyp"/>
</dbReference>
<evidence type="ECO:0000259" key="25">
    <source>
        <dbReference type="PROSITE" id="PS50011"/>
    </source>
</evidence>
<evidence type="ECO:0000256" key="15">
    <source>
        <dbReference type="ARBA" id="ARBA00022840"/>
    </source>
</evidence>
<organism evidence="26 27">
    <name type="scientific">Solanum tuberosum</name>
    <name type="common">Potato</name>
    <dbReference type="NCBI Taxonomy" id="4113"/>
    <lineage>
        <taxon>Eukaryota</taxon>
        <taxon>Viridiplantae</taxon>
        <taxon>Streptophyta</taxon>
        <taxon>Embryophyta</taxon>
        <taxon>Tracheophyta</taxon>
        <taxon>Spermatophyta</taxon>
        <taxon>Magnoliopsida</taxon>
        <taxon>eudicotyledons</taxon>
        <taxon>Gunneridae</taxon>
        <taxon>Pentapetalae</taxon>
        <taxon>asterids</taxon>
        <taxon>lamiids</taxon>
        <taxon>Solanales</taxon>
        <taxon>Solanaceae</taxon>
        <taxon>Solanoideae</taxon>
        <taxon>Solaneae</taxon>
        <taxon>Solanum</taxon>
    </lineage>
</organism>
<keyword evidence="18" id="KW-0675">Receptor</keyword>
<dbReference type="Gene3D" id="3.30.200.20">
    <property type="entry name" value="Phosphorylase Kinase, domain 1"/>
    <property type="match status" value="1"/>
</dbReference>
<dbReference type="SMART" id="SM00369">
    <property type="entry name" value="LRR_TYP"/>
    <property type="match status" value="5"/>
</dbReference>
<dbReference type="FunFam" id="3.80.10.10:FF:000101">
    <property type="entry name" value="LRR receptor-like serine/threonine-protein kinase ERECTA"/>
    <property type="match status" value="1"/>
</dbReference>
<evidence type="ECO:0000256" key="5">
    <source>
        <dbReference type="ARBA" id="ARBA00022475"/>
    </source>
</evidence>
<feature type="signal peptide" evidence="24">
    <location>
        <begin position="1"/>
        <end position="23"/>
    </location>
</feature>
<dbReference type="FunFam" id="3.30.200.20:FF:000432">
    <property type="entry name" value="LRR receptor-like serine/threonine-protein kinase EFR"/>
    <property type="match status" value="1"/>
</dbReference>
<keyword evidence="6" id="KW-0723">Serine/threonine-protein kinase</keyword>
<dbReference type="InterPro" id="IPR011009">
    <property type="entry name" value="Kinase-like_dom_sf"/>
</dbReference>
<keyword evidence="17 23" id="KW-0472">Membrane</keyword>
<sequence>MAYYLDKIFLLLFLFTLSTPSKSANMTDIEALFAIKNEIIDPFESLSSWNESVPLCQWRGVVCGTRNQRVIELNLLDHKLAGVLSPFVGNLSFLIRLDVGNNTISGNIPPELGRLTRLRHLYLQNNSFYGEIPVNLSFCSNLVELWAYKNNLVGVLPRELGLLTKLKYFDFSYNKLIGEIPKSYGNFSSLLEMYLLDNDLEGKIPDEFGKLKSLEIFDADFNRLSGRIPSSFYNLTSLKVIDVSFNQLEGTLPRDLGINLPNLECLSISENQFTGSLPYSLFNLTGLAYLYVGKNDLGGRVPRNLFRGIIPSTFSSLKSLQVLDLSQNKLSGMVPKYLEGLALHFLNLSFNDFEGGLPQRGIFENASVDSFVGNSRICGGVPGLKLPNCNFSHSKKMNFKLVTLVILGILGLVVMVCAFFFYRFGRSKRTIPSLDSNLNQLIAMSYQSILKVTNGFSTSNLIGVGSYGYVYKGILETDGKHVAIKVLNLLQYGAIKSFIAECEALRNVRHRNLVKLLTACSCVDYRGNEFKALVYEFMANGSLEDWLHPDNSRPNVQPRRLGFLQRMIIAIDVASAIHYLHNDCQISIVHCDLKPSNILLDNELVAHVGDFGLARFLHLTDEATCRIQTSSSTFKGSIGYIAPEYGMGSEASMQGDVYSFGIVLLEMLTGKRPTDDMFGGDLSLHDFVRNAMPDGALEIVDPLLILEEEEISRERSQIPRFIRRQKMVEGIISLFGVGIVCSMYDSSKRKNMKEVVRELCSIRDSLVGCTI</sequence>
<dbReference type="FunFam" id="3.80.10.10:FF:000299">
    <property type="entry name" value="Piriformospora indica-insensitive protein 2"/>
    <property type="match status" value="1"/>
</dbReference>
<dbReference type="SUPFAM" id="SSF52058">
    <property type="entry name" value="L domain-like"/>
    <property type="match status" value="1"/>
</dbReference>
<dbReference type="Proteomes" id="UP000011115">
    <property type="component" value="Unassembled WGS sequence"/>
</dbReference>
<dbReference type="Gramene" id="PGSC0003DMT400049957">
    <property type="protein sequence ID" value="PGSC0003DMT400049957"/>
    <property type="gene ID" value="PGSC0003DMG400019415"/>
</dbReference>
<evidence type="ECO:0000256" key="12">
    <source>
        <dbReference type="ARBA" id="ARBA00022737"/>
    </source>
</evidence>
<comment type="subcellular location">
    <subcellularLocation>
        <location evidence="1">Cell membrane</location>
        <topology evidence="1">Single-pass membrane protein</topology>
    </subcellularLocation>
    <subcellularLocation>
        <location evidence="2">Membrane</location>
        <topology evidence="2">Single-pass type I membrane protein</topology>
    </subcellularLocation>
</comment>
<evidence type="ECO:0000256" key="3">
    <source>
        <dbReference type="ARBA" id="ARBA00008684"/>
    </source>
</evidence>
<comment type="catalytic activity">
    <reaction evidence="20">
        <text>L-threonyl-[protein] + ATP = O-phospho-L-threonyl-[protein] + ADP + H(+)</text>
        <dbReference type="Rhea" id="RHEA:46608"/>
        <dbReference type="Rhea" id="RHEA-COMP:11060"/>
        <dbReference type="Rhea" id="RHEA-COMP:11605"/>
        <dbReference type="ChEBI" id="CHEBI:15378"/>
        <dbReference type="ChEBI" id="CHEBI:30013"/>
        <dbReference type="ChEBI" id="CHEBI:30616"/>
        <dbReference type="ChEBI" id="CHEBI:61977"/>
        <dbReference type="ChEBI" id="CHEBI:456216"/>
        <dbReference type="EC" id="2.7.11.1"/>
    </reaction>
</comment>
<dbReference type="PRINTS" id="PR00019">
    <property type="entry name" value="LEURICHRPT"/>
</dbReference>
<keyword evidence="12" id="KW-0677">Repeat</keyword>
<keyword evidence="19" id="KW-0325">Glycoprotein</keyword>
<dbReference type="PANTHER" id="PTHR27008:SF496">
    <property type="entry name" value="PROTEIN KINASE DOMAIN-CONTAINING PROTEIN"/>
    <property type="match status" value="1"/>
</dbReference>
<dbReference type="InterPro" id="IPR013210">
    <property type="entry name" value="LRR_N_plant-typ"/>
</dbReference>
<evidence type="ECO:0000256" key="23">
    <source>
        <dbReference type="SAM" id="Phobius"/>
    </source>
</evidence>
<evidence type="ECO:0000256" key="18">
    <source>
        <dbReference type="ARBA" id="ARBA00023170"/>
    </source>
</evidence>
<dbReference type="Pfam" id="PF00560">
    <property type="entry name" value="LRR_1"/>
    <property type="match status" value="6"/>
</dbReference>
<evidence type="ECO:0000256" key="9">
    <source>
        <dbReference type="ARBA" id="ARBA00022679"/>
    </source>
</evidence>
<keyword evidence="7" id="KW-0597">Phosphoprotein</keyword>
<evidence type="ECO:0000313" key="27">
    <source>
        <dbReference type="Proteomes" id="UP000011115"/>
    </source>
</evidence>
<keyword evidence="8" id="KW-0433">Leucine-rich repeat</keyword>
<dbReference type="Pfam" id="PF00069">
    <property type="entry name" value="Pkinase"/>
    <property type="match status" value="1"/>
</dbReference>
<accession>M1BPL8</accession>
<dbReference type="EnsemblPlants" id="PGSC0003DMT400049957">
    <property type="protein sequence ID" value="PGSC0003DMT400049957"/>
    <property type="gene ID" value="PGSC0003DMG400019415"/>
</dbReference>
<dbReference type="SUPFAM" id="SSF56112">
    <property type="entry name" value="Protein kinase-like (PK-like)"/>
    <property type="match status" value="1"/>
</dbReference>
<protein>
    <recommendedName>
        <fullName evidence="4">non-specific serine/threonine protein kinase</fullName>
        <ecNumber evidence="4">2.7.11.1</ecNumber>
    </recommendedName>
</protein>
<dbReference type="GO" id="GO:0004674">
    <property type="term" value="F:protein serine/threonine kinase activity"/>
    <property type="evidence" value="ECO:0007669"/>
    <property type="project" value="UniProtKB-KW"/>
</dbReference>
<dbReference type="OMA" id="VELWAYK"/>
<dbReference type="InParanoid" id="M1BPL8"/>
<dbReference type="eggNOG" id="ENOG502QPYS">
    <property type="taxonomic scope" value="Eukaryota"/>
</dbReference>
<dbReference type="FunFam" id="1.10.510.10:FF:000358">
    <property type="entry name" value="Putative leucine-rich repeat receptor-like serine/threonine-protein kinase"/>
    <property type="match status" value="1"/>
</dbReference>
<evidence type="ECO:0000256" key="7">
    <source>
        <dbReference type="ARBA" id="ARBA00022553"/>
    </source>
</evidence>
<feature type="transmembrane region" description="Helical" evidence="23">
    <location>
        <begin position="401"/>
        <end position="422"/>
    </location>
</feature>
<evidence type="ECO:0000256" key="8">
    <source>
        <dbReference type="ARBA" id="ARBA00022614"/>
    </source>
</evidence>
<feature type="domain" description="Protein kinase" evidence="25">
    <location>
        <begin position="456"/>
        <end position="728"/>
    </location>
</feature>
<comment type="similarity">
    <text evidence="3">Belongs to the protein kinase superfamily. Ser/Thr protein kinase family.</text>
</comment>
<dbReference type="SMART" id="SM00220">
    <property type="entry name" value="S_TKc"/>
    <property type="match status" value="1"/>
</dbReference>
<evidence type="ECO:0000256" key="6">
    <source>
        <dbReference type="ARBA" id="ARBA00022527"/>
    </source>
</evidence>
<evidence type="ECO:0000256" key="4">
    <source>
        <dbReference type="ARBA" id="ARBA00012513"/>
    </source>
</evidence>
<evidence type="ECO:0000256" key="10">
    <source>
        <dbReference type="ARBA" id="ARBA00022692"/>
    </source>
</evidence>
<evidence type="ECO:0000256" key="21">
    <source>
        <dbReference type="ARBA" id="ARBA00048679"/>
    </source>
</evidence>
<evidence type="ECO:0000256" key="2">
    <source>
        <dbReference type="ARBA" id="ARBA00004479"/>
    </source>
</evidence>
<evidence type="ECO:0000256" key="24">
    <source>
        <dbReference type="SAM" id="SignalP"/>
    </source>
</evidence>
<dbReference type="EC" id="2.7.11.1" evidence="4"/>
<dbReference type="GO" id="GO:0005886">
    <property type="term" value="C:plasma membrane"/>
    <property type="evidence" value="ECO:0007669"/>
    <property type="project" value="UniProtKB-SubCell"/>
</dbReference>
<dbReference type="PaxDb" id="4113-PGSC0003DMT400049957"/>
<dbReference type="InterPro" id="IPR017441">
    <property type="entry name" value="Protein_kinase_ATP_BS"/>
</dbReference>
<keyword evidence="9" id="KW-0808">Transferase</keyword>
<dbReference type="SMART" id="SM00365">
    <property type="entry name" value="LRR_SD22"/>
    <property type="match status" value="4"/>
</dbReference>
<evidence type="ECO:0000256" key="13">
    <source>
        <dbReference type="ARBA" id="ARBA00022741"/>
    </source>
</evidence>
<dbReference type="InterPro" id="IPR000719">
    <property type="entry name" value="Prot_kinase_dom"/>
</dbReference>
<comment type="catalytic activity">
    <reaction evidence="21">
        <text>L-seryl-[protein] + ATP = O-phospho-L-seryl-[protein] + ADP + H(+)</text>
        <dbReference type="Rhea" id="RHEA:17989"/>
        <dbReference type="Rhea" id="RHEA-COMP:9863"/>
        <dbReference type="Rhea" id="RHEA-COMP:11604"/>
        <dbReference type="ChEBI" id="CHEBI:15378"/>
        <dbReference type="ChEBI" id="CHEBI:29999"/>
        <dbReference type="ChEBI" id="CHEBI:30616"/>
        <dbReference type="ChEBI" id="CHEBI:83421"/>
        <dbReference type="ChEBI" id="CHEBI:456216"/>
        <dbReference type="EC" id="2.7.11.1"/>
    </reaction>
</comment>
<reference evidence="26" key="2">
    <citation type="submission" date="2015-06" db="UniProtKB">
        <authorList>
            <consortium name="EnsemblPlants"/>
        </authorList>
    </citation>
    <scope>IDENTIFICATION</scope>
    <source>
        <strain evidence="26">DM1-3 516 R44</strain>
    </source>
</reference>
<keyword evidence="15 22" id="KW-0067">ATP-binding</keyword>
<proteinExistence type="inferred from homology"/>
<evidence type="ECO:0000256" key="22">
    <source>
        <dbReference type="PROSITE-ProRule" id="PRU10141"/>
    </source>
</evidence>
<reference evidence="27" key="1">
    <citation type="journal article" date="2011" name="Nature">
        <title>Genome sequence and analysis of the tuber crop potato.</title>
        <authorList>
            <consortium name="The Potato Genome Sequencing Consortium"/>
        </authorList>
    </citation>
    <scope>NUCLEOTIDE SEQUENCE [LARGE SCALE GENOMIC DNA]</scope>
    <source>
        <strain evidence="27">cv. DM1-3 516 R44</strain>
    </source>
</reference>
<evidence type="ECO:0000313" key="26">
    <source>
        <dbReference type="EnsemblPlants" id="PGSC0003DMT400049957"/>
    </source>
</evidence>
<dbReference type="InterPro" id="IPR001611">
    <property type="entry name" value="Leu-rich_rpt"/>
</dbReference>
<evidence type="ECO:0000256" key="16">
    <source>
        <dbReference type="ARBA" id="ARBA00022989"/>
    </source>
</evidence>
<evidence type="ECO:0000256" key="19">
    <source>
        <dbReference type="ARBA" id="ARBA00023180"/>
    </source>
</evidence>
<evidence type="ECO:0000256" key="17">
    <source>
        <dbReference type="ARBA" id="ARBA00023136"/>
    </source>
</evidence>
<evidence type="ECO:0000256" key="1">
    <source>
        <dbReference type="ARBA" id="ARBA00004162"/>
    </source>
</evidence>
<dbReference type="InterPro" id="IPR008271">
    <property type="entry name" value="Ser/Thr_kinase_AS"/>
</dbReference>
<evidence type="ECO:0000256" key="11">
    <source>
        <dbReference type="ARBA" id="ARBA00022729"/>
    </source>
</evidence>
<dbReference type="Pfam" id="PF08263">
    <property type="entry name" value="LRRNT_2"/>
    <property type="match status" value="1"/>
</dbReference>
<dbReference type="Gene3D" id="1.10.510.10">
    <property type="entry name" value="Transferase(Phosphotransferase) domain 1"/>
    <property type="match status" value="1"/>
</dbReference>
<keyword evidence="16 23" id="KW-1133">Transmembrane helix</keyword>
<feature type="binding site" evidence="22">
    <location>
        <position position="485"/>
    </location>
    <ligand>
        <name>ATP</name>
        <dbReference type="ChEBI" id="CHEBI:30616"/>
    </ligand>
</feature>
<keyword evidence="13 22" id="KW-0547">Nucleotide-binding</keyword>
<dbReference type="InterPro" id="IPR032675">
    <property type="entry name" value="LRR_dom_sf"/>
</dbReference>
<dbReference type="PROSITE" id="PS50011">
    <property type="entry name" value="PROTEIN_KINASE_DOM"/>
    <property type="match status" value="1"/>
</dbReference>
<evidence type="ECO:0000256" key="14">
    <source>
        <dbReference type="ARBA" id="ARBA00022777"/>
    </source>
</evidence>
<dbReference type="PROSITE" id="PS00108">
    <property type="entry name" value="PROTEIN_KINASE_ST"/>
    <property type="match status" value="1"/>
</dbReference>
<dbReference type="Gene3D" id="3.80.10.10">
    <property type="entry name" value="Ribonuclease Inhibitor"/>
    <property type="match status" value="3"/>
</dbReference>